<dbReference type="AlphaFoldDB" id="A0A1F4XHF8"/>
<protein>
    <submittedName>
        <fullName evidence="2">tRNA (Adenosine(37)-N6)-threonylcarbamoyltransferase complex dimerization subunit type 1 TsaB</fullName>
    </submittedName>
</protein>
<comment type="caution">
    <text evidence="2">The sequence shown here is derived from an EMBL/GenBank/DDBJ whole genome shotgun (WGS) entry which is preliminary data.</text>
</comment>
<sequence>MAYLFINTACHPRGIALVDEDQVLASHWWQETGQDSEQIFGSLERLCAEAGLKLANLAGIFVVKGPGSFTGIRVGITVANALAYAHQLPVYPLLTSNFLWSCFPGRSGFNGRAGMGHNYFAASAATVTVVVAGGEEVADGVLVEELETGEAERGLPGAIADWLQQLAAVKTAEPFYLKPAGLTQPRRGTLK</sequence>
<gene>
    <name evidence="2" type="ORF">A2788_00850</name>
</gene>
<accession>A0A1F4XHF8</accession>
<keyword evidence="2" id="KW-0808">Transferase</keyword>
<reference evidence="2 3" key="1">
    <citation type="journal article" date="2016" name="Nat. Commun.">
        <title>Thousands of microbial genomes shed light on interconnected biogeochemical processes in an aquifer system.</title>
        <authorList>
            <person name="Anantharaman K."/>
            <person name="Brown C.T."/>
            <person name="Hug L.A."/>
            <person name="Sharon I."/>
            <person name="Castelle C.J."/>
            <person name="Probst A.J."/>
            <person name="Thomas B.C."/>
            <person name="Singh A."/>
            <person name="Wilkins M.J."/>
            <person name="Karaoz U."/>
            <person name="Brodie E.L."/>
            <person name="Williams K.H."/>
            <person name="Hubbard S.S."/>
            <person name="Banfield J.F."/>
        </authorList>
    </citation>
    <scope>NUCLEOTIDE SEQUENCE [LARGE SCALE GENOMIC DNA]</scope>
</reference>
<dbReference type="Pfam" id="PF00814">
    <property type="entry name" value="TsaD"/>
    <property type="match status" value="1"/>
</dbReference>
<dbReference type="InterPro" id="IPR022496">
    <property type="entry name" value="T6A_TsaB"/>
</dbReference>
<dbReference type="GO" id="GO:0016740">
    <property type="term" value="F:transferase activity"/>
    <property type="evidence" value="ECO:0007669"/>
    <property type="project" value="UniProtKB-KW"/>
</dbReference>
<evidence type="ECO:0000313" key="3">
    <source>
        <dbReference type="Proteomes" id="UP000177521"/>
    </source>
</evidence>
<name>A0A1F4XHF8_9BACT</name>
<dbReference type="InterPro" id="IPR000905">
    <property type="entry name" value="Gcp-like_dom"/>
</dbReference>
<dbReference type="GO" id="GO:0002949">
    <property type="term" value="P:tRNA threonylcarbamoyladenosine modification"/>
    <property type="evidence" value="ECO:0007669"/>
    <property type="project" value="InterPro"/>
</dbReference>
<dbReference type="Proteomes" id="UP000177521">
    <property type="component" value="Unassembled WGS sequence"/>
</dbReference>
<evidence type="ECO:0000259" key="1">
    <source>
        <dbReference type="Pfam" id="PF00814"/>
    </source>
</evidence>
<feature type="domain" description="Gcp-like" evidence="1">
    <location>
        <begin position="36"/>
        <end position="93"/>
    </location>
</feature>
<evidence type="ECO:0000313" key="2">
    <source>
        <dbReference type="EMBL" id="OGC81122.1"/>
    </source>
</evidence>
<dbReference type="InterPro" id="IPR043129">
    <property type="entry name" value="ATPase_NBD"/>
</dbReference>
<dbReference type="EMBL" id="MEWS01000050">
    <property type="protein sequence ID" value="OGC81122.1"/>
    <property type="molecule type" value="Genomic_DNA"/>
</dbReference>
<organism evidence="2 3">
    <name type="scientific">Candidatus Abawacabacteria bacterium RIFCSPHIGHO2_01_FULL_46_8</name>
    <dbReference type="NCBI Taxonomy" id="1817815"/>
    <lineage>
        <taxon>Bacteria</taxon>
        <taxon>Candidatus Abawacaibacteriota</taxon>
    </lineage>
</organism>
<dbReference type="Gene3D" id="3.30.420.40">
    <property type="match status" value="1"/>
</dbReference>
<dbReference type="SUPFAM" id="SSF53067">
    <property type="entry name" value="Actin-like ATPase domain"/>
    <property type="match status" value="1"/>
</dbReference>
<proteinExistence type="predicted"/>
<dbReference type="NCBIfam" id="TIGR03725">
    <property type="entry name" value="T6A_YeaZ"/>
    <property type="match status" value="1"/>
</dbReference>